<dbReference type="EMBL" id="JBHTIR010003472">
    <property type="protein sequence ID" value="MFD0855258.1"/>
    <property type="molecule type" value="Genomic_DNA"/>
</dbReference>
<name>A0ABW3CNG4_9ACTN</name>
<feature type="non-terminal residue" evidence="1">
    <location>
        <position position="367"/>
    </location>
</feature>
<proteinExistence type="predicted"/>
<dbReference type="Proteomes" id="UP001597083">
    <property type="component" value="Unassembled WGS sequence"/>
</dbReference>
<comment type="caution">
    <text evidence="1">The sequence shown here is derived from an EMBL/GenBank/DDBJ whole genome shotgun (WGS) entry which is preliminary data.</text>
</comment>
<keyword evidence="2" id="KW-1185">Reference proteome</keyword>
<feature type="non-terminal residue" evidence="1">
    <location>
        <position position="1"/>
    </location>
</feature>
<evidence type="ECO:0000313" key="2">
    <source>
        <dbReference type="Proteomes" id="UP001597083"/>
    </source>
</evidence>
<gene>
    <name evidence="1" type="ORF">ACFQ07_23665</name>
</gene>
<reference evidence="2" key="1">
    <citation type="journal article" date="2019" name="Int. J. Syst. Evol. Microbiol.">
        <title>The Global Catalogue of Microorganisms (GCM) 10K type strain sequencing project: providing services to taxonomists for standard genome sequencing and annotation.</title>
        <authorList>
            <consortium name="The Broad Institute Genomics Platform"/>
            <consortium name="The Broad Institute Genome Sequencing Center for Infectious Disease"/>
            <person name="Wu L."/>
            <person name="Ma J."/>
        </authorList>
    </citation>
    <scope>NUCLEOTIDE SEQUENCE [LARGE SCALE GENOMIC DNA]</scope>
    <source>
        <strain evidence="2">JCM 31696</strain>
    </source>
</reference>
<protein>
    <submittedName>
        <fullName evidence="1">Uncharacterized protein</fullName>
    </submittedName>
</protein>
<accession>A0ABW3CNG4</accession>
<organism evidence="1 2">
    <name type="scientific">Actinomadura adrarensis</name>
    <dbReference type="NCBI Taxonomy" id="1819600"/>
    <lineage>
        <taxon>Bacteria</taxon>
        <taxon>Bacillati</taxon>
        <taxon>Actinomycetota</taxon>
        <taxon>Actinomycetes</taxon>
        <taxon>Streptosporangiales</taxon>
        <taxon>Thermomonosporaceae</taxon>
        <taxon>Actinomadura</taxon>
    </lineage>
</organism>
<sequence length="367" mass="40762">IDERFDAMARNLYWQNVTRFYAGCFSKGELPTLVDRLEVLCQEGDLSLTAYPRNLAATLAADWVFSQHQRSLKNVIKLLLADEAYRSLLGTAPTSLRTGTLALPDGCGRSELIDRCFEVLQQSSPDDVRRRVAKIAQANSSVDNLKKTWLASAPGENIDDVRQWLRDGYYLGALPRSSYEDLVARFPIDVLLEAGITQHLAAAGCYQIIDKDPKLVAAYLARVRDGNVIINAARVTHDLAIVPLIVSSLPFTYAHQFFGSKTKVRDVLERGSNAAISRQIVASSAPQFAGLQDKFRSFLKMQLEDAASDNPIVNDLLLQLHQLLGARSFAMYRSFISLADFSPQNEEIASVDLLDDAVPIRMRALRA</sequence>
<evidence type="ECO:0000313" key="1">
    <source>
        <dbReference type="EMBL" id="MFD0855258.1"/>
    </source>
</evidence>